<dbReference type="OrthoDB" id="997963at2759"/>
<protein>
    <recommendedName>
        <fullName evidence="3">GAG-pre-integrase domain-containing protein</fullName>
    </recommendedName>
</protein>
<reference evidence="1" key="1">
    <citation type="submission" date="2023-05" db="EMBL/GenBank/DDBJ databases">
        <title>Genome and transcriptome analyses reveal genes involved in the formation of fine ridges on petal epidermal cells in Hibiscus trionum.</title>
        <authorList>
            <person name="Koshimizu S."/>
            <person name="Masuda S."/>
            <person name="Ishii T."/>
            <person name="Shirasu K."/>
            <person name="Hoshino A."/>
            <person name="Arita M."/>
        </authorList>
    </citation>
    <scope>NUCLEOTIDE SEQUENCE</scope>
    <source>
        <strain evidence="1">Hamamatsu line</strain>
    </source>
</reference>
<dbReference type="InterPro" id="IPR039537">
    <property type="entry name" value="Retrotran_Ty1/copia-like"/>
</dbReference>
<sequence>MKGRRLDSIYVMYAEITNVNKTRRNETANLRQMWLSYVSYSKLDVMMMKSKLKGLLELDVRTDTICASCQYKKAHQLPYEESKYRANELLELIHSDVFGPIKQTSIGGMTYMVTFIDDFFQICVDLFYEGKN</sequence>
<name>A0A9W7H5M1_HIBTR</name>
<dbReference type="EMBL" id="BSYR01000009">
    <property type="protein sequence ID" value="GMI70868.1"/>
    <property type="molecule type" value="Genomic_DNA"/>
</dbReference>
<organism evidence="1 2">
    <name type="scientific">Hibiscus trionum</name>
    <name type="common">Flower of an hour</name>
    <dbReference type="NCBI Taxonomy" id="183268"/>
    <lineage>
        <taxon>Eukaryota</taxon>
        <taxon>Viridiplantae</taxon>
        <taxon>Streptophyta</taxon>
        <taxon>Embryophyta</taxon>
        <taxon>Tracheophyta</taxon>
        <taxon>Spermatophyta</taxon>
        <taxon>Magnoliopsida</taxon>
        <taxon>eudicotyledons</taxon>
        <taxon>Gunneridae</taxon>
        <taxon>Pentapetalae</taxon>
        <taxon>rosids</taxon>
        <taxon>malvids</taxon>
        <taxon>Malvales</taxon>
        <taxon>Malvaceae</taxon>
        <taxon>Malvoideae</taxon>
        <taxon>Hibiscus</taxon>
    </lineage>
</organism>
<accession>A0A9W7H5M1</accession>
<dbReference type="PANTHER" id="PTHR42648">
    <property type="entry name" value="TRANSPOSASE, PUTATIVE-RELATED"/>
    <property type="match status" value="1"/>
</dbReference>
<dbReference type="Proteomes" id="UP001165190">
    <property type="component" value="Unassembled WGS sequence"/>
</dbReference>
<evidence type="ECO:0000313" key="1">
    <source>
        <dbReference type="EMBL" id="GMI70868.1"/>
    </source>
</evidence>
<comment type="caution">
    <text evidence="1">The sequence shown here is derived from an EMBL/GenBank/DDBJ whole genome shotgun (WGS) entry which is preliminary data.</text>
</comment>
<evidence type="ECO:0000313" key="2">
    <source>
        <dbReference type="Proteomes" id="UP001165190"/>
    </source>
</evidence>
<evidence type="ECO:0008006" key="3">
    <source>
        <dbReference type="Google" id="ProtNLM"/>
    </source>
</evidence>
<proteinExistence type="predicted"/>
<gene>
    <name evidence="1" type="ORF">HRI_000756100</name>
</gene>
<dbReference type="AlphaFoldDB" id="A0A9W7H5M1"/>
<dbReference type="PANTHER" id="PTHR42648:SF18">
    <property type="entry name" value="RETROTRANSPOSON, UNCLASSIFIED-LIKE PROTEIN"/>
    <property type="match status" value="1"/>
</dbReference>
<keyword evidence="2" id="KW-1185">Reference proteome</keyword>